<sequence>MVINLENLIENILQSLNPKQKRIMVKRYGLAGKQETLQEIGDVLAITRERVRQIENQSLLKIQKEINKSFGEIVDIAKNYLREGEGVEEEYGFMRNIARLLGIDPTAKNIENKIQFFFFAAGEPLYEKEGTDTKGFWHLGKEEKEKLLNYIKEAIAFFEEAGREGIFGNSELREKINEYANSSLLQISKKFGKNAFGDFGLMTWAEIKPKNVRDKAYLAIKKHGKPLHFEQIAKLIHENKISAKPVNTQTVHNELIKDKRFVLVGRGMYGLKEYGYLPGTVREVIVNLIKENGPLNSKEVVELVNQKRFLKENTILLNLQNRKRFRRLETGKYDIREA</sequence>
<organism evidence="3 4">
    <name type="scientific">Candidatus Jorgensenbacteria bacterium RIFCSPLOWO2_01_FULL_45_25b</name>
    <dbReference type="NCBI Taxonomy" id="1798471"/>
    <lineage>
        <taxon>Bacteria</taxon>
        <taxon>Candidatus Joergenseniibacteriota</taxon>
    </lineage>
</organism>
<dbReference type="CDD" id="cd06171">
    <property type="entry name" value="Sigma70_r4"/>
    <property type="match status" value="1"/>
</dbReference>
<dbReference type="AlphaFoldDB" id="A0A1F6BTB0"/>
<evidence type="ECO:0000256" key="1">
    <source>
        <dbReference type="ARBA" id="ARBA00023163"/>
    </source>
</evidence>
<dbReference type="InterPro" id="IPR038087">
    <property type="entry name" value="RNAP_delta_N_dom_sf"/>
</dbReference>
<reference evidence="3 4" key="1">
    <citation type="journal article" date="2016" name="Nat. Commun.">
        <title>Thousands of microbial genomes shed light on interconnected biogeochemical processes in an aquifer system.</title>
        <authorList>
            <person name="Anantharaman K."/>
            <person name="Brown C.T."/>
            <person name="Hug L.A."/>
            <person name="Sharon I."/>
            <person name="Castelle C.J."/>
            <person name="Probst A.J."/>
            <person name="Thomas B.C."/>
            <person name="Singh A."/>
            <person name="Wilkins M.J."/>
            <person name="Karaoz U."/>
            <person name="Brodie E.L."/>
            <person name="Williams K.H."/>
            <person name="Hubbard S.S."/>
            <person name="Banfield J.F."/>
        </authorList>
    </citation>
    <scope>NUCLEOTIDE SEQUENCE [LARGE SCALE GENOMIC DNA]</scope>
</reference>
<dbReference type="Proteomes" id="UP000176996">
    <property type="component" value="Unassembled WGS sequence"/>
</dbReference>
<comment type="caution">
    <text evidence="3">The sequence shown here is derived from an EMBL/GenBank/DDBJ whole genome shotgun (WGS) entry which is preliminary data.</text>
</comment>
<dbReference type="Pfam" id="PF04545">
    <property type="entry name" value="Sigma70_r4"/>
    <property type="match status" value="1"/>
</dbReference>
<keyword evidence="1" id="KW-0804">Transcription</keyword>
<protein>
    <recommendedName>
        <fullName evidence="2">HTH HARE-type domain-containing protein</fullName>
    </recommendedName>
</protein>
<dbReference type="Gene3D" id="1.10.10.1250">
    <property type="entry name" value="RNA polymerase, subunit delta, N-terminal domain"/>
    <property type="match status" value="1"/>
</dbReference>
<gene>
    <name evidence="3" type="ORF">A3A21_01520</name>
</gene>
<dbReference type="InterPro" id="IPR050239">
    <property type="entry name" value="Sigma-70_RNA_pol_init_factors"/>
</dbReference>
<evidence type="ECO:0000313" key="3">
    <source>
        <dbReference type="EMBL" id="OGG40073.1"/>
    </source>
</evidence>
<evidence type="ECO:0000259" key="2">
    <source>
        <dbReference type="PROSITE" id="PS51913"/>
    </source>
</evidence>
<dbReference type="InterPro" id="IPR000943">
    <property type="entry name" value="RNA_pol_sigma70"/>
</dbReference>
<dbReference type="InterPro" id="IPR007630">
    <property type="entry name" value="RNA_pol_sigma70_r4"/>
</dbReference>
<dbReference type="InterPro" id="IPR013324">
    <property type="entry name" value="RNA_pol_sigma_r3/r4-like"/>
</dbReference>
<dbReference type="PROSITE" id="PS00716">
    <property type="entry name" value="SIGMA70_2"/>
    <property type="match status" value="1"/>
</dbReference>
<name>A0A1F6BTB0_9BACT</name>
<dbReference type="EMBL" id="MFKK01000034">
    <property type="protein sequence ID" value="OGG40073.1"/>
    <property type="molecule type" value="Genomic_DNA"/>
</dbReference>
<dbReference type="Gene3D" id="1.10.10.10">
    <property type="entry name" value="Winged helix-like DNA-binding domain superfamily/Winged helix DNA-binding domain"/>
    <property type="match status" value="1"/>
</dbReference>
<dbReference type="InterPro" id="IPR036388">
    <property type="entry name" value="WH-like_DNA-bd_sf"/>
</dbReference>
<dbReference type="PANTHER" id="PTHR30603:SF47">
    <property type="entry name" value="RNA POLYMERASE SIGMA FACTOR SIGD, CHLOROPLASTIC"/>
    <property type="match status" value="1"/>
</dbReference>
<dbReference type="InterPro" id="IPR007759">
    <property type="entry name" value="Asxl_HARE-HTH"/>
</dbReference>
<dbReference type="PRINTS" id="PR00046">
    <property type="entry name" value="SIGMA70FCT"/>
</dbReference>
<dbReference type="PANTHER" id="PTHR30603">
    <property type="entry name" value="RNA POLYMERASE SIGMA FACTOR RPO"/>
    <property type="match status" value="1"/>
</dbReference>
<dbReference type="SUPFAM" id="SSF88659">
    <property type="entry name" value="Sigma3 and sigma4 domains of RNA polymerase sigma factors"/>
    <property type="match status" value="1"/>
</dbReference>
<dbReference type="GO" id="GO:0006352">
    <property type="term" value="P:DNA-templated transcription initiation"/>
    <property type="evidence" value="ECO:0007669"/>
    <property type="project" value="InterPro"/>
</dbReference>
<proteinExistence type="predicted"/>
<dbReference type="PROSITE" id="PS51913">
    <property type="entry name" value="HTH_HARE"/>
    <property type="match status" value="1"/>
</dbReference>
<feature type="domain" description="HTH HARE-type" evidence="2">
    <location>
        <begin position="210"/>
        <end position="274"/>
    </location>
</feature>
<dbReference type="STRING" id="1798471.A3A21_01520"/>
<accession>A0A1F6BTB0</accession>
<evidence type="ECO:0000313" key="4">
    <source>
        <dbReference type="Proteomes" id="UP000176996"/>
    </source>
</evidence>
<dbReference type="GO" id="GO:0003700">
    <property type="term" value="F:DNA-binding transcription factor activity"/>
    <property type="evidence" value="ECO:0007669"/>
    <property type="project" value="InterPro"/>
</dbReference>